<dbReference type="PANTHER" id="PTHR35517">
    <property type="entry name" value="PROTEIN ARGININE N-METHYLTRANSFERASE SFM1"/>
    <property type="match status" value="1"/>
</dbReference>
<evidence type="ECO:0008006" key="3">
    <source>
        <dbReference type="Google" id="ProtNLM"/>
    </source>
</evidence>
<dbReference type="Proteomes" id="UP001473302">
    <property type="component" value="Unassembled WGS sequence"/>
</dbReference>
<dbReference type="Pfam" id="PF04252">
    <property type="entry name" value="SFM1-like"/>
    <property type="match status" value="1"/>
</dbReference>
<organism evidence="1 2">
    <name type="scientific">Mucor flavus</name>
    <dbReference type="NCBI Taxonomy" id="439312"/>
    <lineage>
        <taxon>Eukaryota</taxon>
        <taxon>Fungi</taxon>
        <taxon>Fungi incertae sedis</taxon>
        <taxon>Mucoromycota</taxon>
        <taxon>Mucoromycotina</taxon>
        <taxon>Mucoromycetes</taxon>
        <taxon>Mucorales</taxon>
        <taxon>Mucorineae</taxon>
        <taxon>Mucoraceae</taxon>
        <taxon>Mucor</taxon>
    </lineage>
</organism>
<accession>A0ABP9Z9A9</accession>
<evidence type="ECO:0000313" key="1">
    <source>
        <dbReference type="EMBL" id="GAA5815654.1"/>
    </source>
</evidence>
<reference evidence="1 2" key="1">
    <citation type="submission" date="2024-04" db="EMBL/GenBank/DDBJ databases">
        <title>genome sequences of Mucor flavus KT1a and Helicostylum pulchrum KT1b strains isolated from the surface of a dry-aged beef.</title>
        <authorList>
            <person name="Toyotome T."/>
            <person name="Hosono M."/>
            <person name="Torimaru M."/>
            <person name="Fukuda K."/>
            <person name="Mikami N."/>
        </authorList>
    </citation>
    <scope>NUCLEOTIDE SEQUENCE [LARGE SCALE GENOMIC DNA]</scope>
    <source>
        <strain evidence="1 2">KT1a</strain>
    </source>
</reference>
<dbReference type="InterPro" id="IPR007364">
    <property type="entry name" value="SFM1-like"/>
</dbReference>
<gene>
    <name evidence="1" type="ORF">MFLAVUS_009167</name>
</gene>
<keyword evidence="2" id="KW-1185">Reference proteome</keyword>
<comment type="caution">
    <text evidence="1">The sequence shown here is derived from an EMBL/GenBank/DDBJ whole genome shotgun (WGS) entry which is preliminary data.</text>
</comment>
<evidence type="ECO:0000313" key="2">
    <source>
        <dbReference type="Proteomes" id="UP001473302"/>
    </source>
</evidence>
<dbReference type="PANTHER" id="PTHR35517:SF1">
    <property type="entry name" value="PROTEIN ARGININE N-METHYLTRANSFERASE SFM1"/>
    <property type="match status" value="1"/>
</dbReference>
<name>A0ABP9Z9A9_9FUNG</name>
<dbReference type="EMBL" id="BAABUK010000027">
    <property type="protein sequence ID" value="GAA5815654.1"/>
    <property type="molecule type" value="Genomic_DNA"/>
</dbReference>
<protein>
    <recommendedName>
        <fullName evidence="3">DUF431-domain-containing protein</fullName>
    </recommendedName>
</protein>
<dbReference type="CDD" id="cd18090">
    <property type="entry name" value="Arginine_MT_Sfm1"/>
    <property type="match status" value="1"/>
</dbReference>
<sequence>MSNQRSYIIEHMEDAMHEWCALEYKHMLQKIGPDHLYFTSLTDKCMNEGMPEEVKTAKLYQVDVLNLPGVKPEEICLLDPAGTSELAPEDGDKFKYFLFGGILGDHPPRESNFALDRTGELRKLGFAGRRLGPVQMTTDTAVNVTKRVVEDRIPLDEVPYIDYPEIFFSRHESVTMPFRYIAETKTITTKDGEQKTIKKPLMPPGMLDLLKKDNEMTLEF</sequence>
<proteinExistence type="predicted"/>